<gene>
    <name evidence="2" type="ORF">A2131_00835</name>
</gene>
<evidence type="ECO:0000256" key="1">
    <source>
        <dbReference type="SAM" id="MobiDB-lite"/>
    </source>
</evidence>
<proteinExistence type="predicted"/>
<accession>A0A1G2K555</accession>
<comment type="caution">
    <text evidence="2">The sequence shown here is derived from an EMBL/GenBank/DDBJ whole genome shotgun (WGS) entry which is preliminary data.</text>
</comment>
<feature type="region of interest" description="Disordered" evidence="1">
    <location>
        <begin position="81"/>
        <end position="105"/>
    </location>
</feature>
<dbReference type="EMBL" id="MHQB01000009">
    <property type="protein sequence ID" value="OGZ94546.1"/>
    <property type="molecule type" value="Genomic_DNA"/>
</dbReference>
<organism evidence="2 3">
    <name type="scientific">Candidatus Sungbacteria bacterium GWC2_49_10</name>
    <dbReference type="NCBI Taxonomy" id="1802263"/>
    <lineage>
        <taxon>Bacteria</taxon>
        <taxon>Candidatus Sungiibacteriota</taxon>
    </lineage>
</organism>
<name>A0A1G2K555_9BACT</name>
<evidence type="ECO:0000313" key="2">
    <source>
        <dbReference type="EMBL" id="OGZ94546.1"/>
    </source>
</evidence>
<dbReference type="Proteomes" id="UP000177392">
    <property type="component" value="Unassembled WGS sequence"/>
</dbReference>
<reference evidence="2 3" key="1">
    <citation type="journal article" date="2016" name="Nat. Commun.">
        <title>Thousands of microbial genomes shed light on interconnected biogeochemical processes in an aquifer system.</title>
        <authorList>
            <person name="Anantharaman K."/>
            <person name="Brown C.T."/>
            <person name="Hug L.A."/>
            <person name="Sharon I."/>
            <person name="Castelle C.J."/>
            <person name="Probst A.J."/>
            <person name="Thomas B.C."/>
            <person name="Singh A."/>
            <person name="Wilkins M.J."/>
            <person name="Karaoz U."/>
            <person name="Brodie E.L."/>
            <person name="Williams K.H."/>
            <person name="Hubbard S.S."/>
            <person name="Banfield J.F."/>
        </authorList>
    </citation>
    <scope>NUCLEOTIDE SEQUENCE [LARGE SCALE GENOMIC DNA]</scope>
</reference>
<sequence length="156" mass="17745">MAFLDYRNIADKYLWTVHARIKMRHYRLTESRVKRVMRHPARIEEGILENAVACMQPAEGKNYSEIWVMYVLARGDAISRHDSPGPAPGSLRKSEISAFGGPSKSRFSLSRKRIAARNDGEGAGRIKIITAWRYPGKSPSRDPVPAEILKEIRRIL</sequence>
<protein>
    <submittedName>
        <fullName evidence="2">Uncharacterized protein</fullName>
    </submittedName>
</protein>
<evidence type="ECO:0000313" key="3">
    <source>
        <dbReference type="Proteomes" id="UP000177392"/>
    </source>
</evidence>
<dbReference type="AlphaFoldDB" id="A0A1G2K555"/>